<feature type="compositionally biased region" description="Polar residues" evidence="2">
    <location>
        <begin position="105"/>
        <end position="129"/>
    </location>
</feature>
<dbReference type="PROSITE" id="PS50297">
    <property type="entry name" value="ANK_REP_REGION"/>
    <property type="match status" value="3"/>
</dbReference>
<feature type="region of interest" description="Disordered" evidence="2">
    <location>
        <begin position="104"/>
        <end position="130"/>
    </location>
</feature>
<dbReference type="GO" id="GO:0005654">
    <property type="term" value="C:nucleoplasm"/>
    <property type="evidence" value="ECO:0007669"/>
    <property type="project" value="TreeGrafter"/>
</dbReference>
<evidence type="ECO:0000313" key="4">
    <source>
        <dbReference type="Proteomes" id="UP000593567"/>
    </source>
</evidence>
<feature type="region of interest" description="Disordered" evidence="2">
    <location>
        <begin position="1"/>
        <end position="91"/>
    </location>
</feature>
<feature type="region of interest" description="Disordered" evidence="2">
    <location>
        <begin position="265"/>
        <end position="356"/>
    </location>
</feature>
<gene>
    <name evidence="3" type="ORF">EB796_023970</name>
</gene>
<dbReference type="PROSITE" id="PS50088">
    <property type="entry name" value="ANK_REPEAT"/>
    <property type="match status" value="3"/>
</dbReference>
<feature type="repeat" description="ANK" evidence="1">
    <location>
        <begin position="175"/>
        <end position="207"/>
    </location>
</feature>
<keyword evidence="4" id="KW-1185">Reference proteome</keyword>
<dbReference type="Proteomes" id="UP000593567">
    <property type="component" value="Unassembled WGS sequence"/>
</dbReference>
<organism evidence="3 4">
    <name type="scientific">Bugula neritina</name>
    <name type="common">Brown bryozoan</name>
    <name type="synonym">Sertularia neritina</name>
    <dbReference type="NCBI Taxonomy" id="10212"/>
    <lineage>
        <taxon>Eukaryota</taxon>
        <taxon>Metazoa</taxon>
        <taxon>Spiralia</taxon>
        <taxon>Lophotrochozoa</taxon>
        <taxon>Bryozoa</taxon>
        <taxon>Gymnolaemata</taxon>
        <taxon>Cheilostomatida</taxon>
        <taxon>Flustrina</taxon>
        <taxon>Buguloidea</taxon>
        <taxon>Bugulidae</taxon>
        <taxon>Bugula</taxon>
    </lineage>
</organism>
<accession>A0A7J7IUW3</accession>
<dbReference type="SMART" id="SM00248">
    <property type="entry name" value="ANK"/>
    <property type="match status" value="3"/>
</dbReference>
<evidence type="ECO:0000256" key="2">
    <source>
        <dbReference type="SAM" id="MobiDB-lite"/>
    </source>
</evidence>
<comment type="caution">
    <text evidence="3">The sequence shown here is derived from an EMBL/GenBank/DDBJ whole genome shotgun (WGS) entry which is preliminary data.</text>
</comment>
<dbReference type="PRINTS" id="PR01415">
    <property type="entry name" value="ANKYRIN"/>
</dbReference>
<dbReference type="InterPro" id="IPR036770">
    <property type="entry name" value="Ankyrin_rpt-contain_sf"/>
</dbReference>
<feature type="compositionally biased region" description="Polar residues" evidence="2">
    <location>
        <begin position="321"/>
        <end position="353"/>
    </location>
</feature>
<dbReference type="PANTHER" id="PTHR24149:SF14">
    <property type="entry name" value="ANKYRIN REPEAT DOMAIN 12"/>
    <property type="match status" value="1"/>
</dbReference>
<reference evidence="3" key="1">
    <citation type="submission" date="2020-06" db="EMBL/GenBank/DDBJ databases">
        <title>Draft genome of Bugula neritina, a colonial animal packing powerful symbionts and potential medicines.</title>
        <authorList>
            <person name="Rayko M."/>
        </authorList>
    </citation>
    <scope>NUCLEOTIDE SEQUENCE [LARGE SCALE GENOMIC DNA]</scope>
    <source>
        <strain evidence="3">Kwan_BN1</strain>
    </source>
</reference>
<dbReference type="PANTHER" id="PTHR24149">
    <property type="entry name" value="ANKYRIN REPEAT DOMAIN-CONTAINING PROTEIN 12"/>
    <property type="match status" value="1"/>
</dbReference>
<dbReference type="InterPro" id="IPR053210">
    <property type="entry name" value="ANKRD12"/>
</dbReference>
<dbReference type="AlphaFoldDB" id="A0A7J7IUW3"/>
<feature type="compositionally biased region" description="Low complexity" evidence="2">
    <location>
        <begin position="37"/>
        <end position="47"/>
    </location>
</feature>
<feature type="compositionally biased region" description="Polar residues" evidence="2">
    <location>
        <begin position="289"/>
        <end position="313"/>
    </location>
</feature>
<protein>
    <submittedName>
        <fullName evidence="3">Uncharacterized protein</fullName>
    </submittedName>
</protein>
<dbReference type="Pfam" id="PF12796">
    <property type="entry name" value="Ank_2"/>
    <property type="match status" value="2"/>
</dbReference>
<proteinExistence type="predicted"/>
<evidence type="ECO:0000256" key="1">
    <source>
        <dbReference type="PROSITE-ProRule" id="PRU00023"/>
    </source>
</evidence>
<dbReference type="OrthoDB" id="2384350at2759"/>
<feature type="repeat" description="ANK" evidence="1">
    <location>
        <begin position="142"/>
        <end position="174"/>
    </location>
</feature>
<feature type="repeat" description="ANK" evidence="1">
    <location>
        <begin position="208"/>
        <end position="240"/>
    </location>
</feature>
<dbReference type="Gene3D" id="1.25.40.20">
    <property type="entry name" value="Ankyrin repeat-containing domain"/>
    <property type="match status" value="1"/>
</dbReference>
<evidence type="ECO:0000313" key="3">
    <source>
        <dbReference type="EMBL" id="KAF6017722.1"/>
    </source>
</evidence>
<dbReference type="EMBL" id="VXIV02003365">
    <property type="protein sequence ID" value="KAF6017722.1"/>
    <property type="molecule type" value="Genomic_DNA"/>
</dbReference>
<keyword evidence="1" id="KW-0040">ANK repeat</keyword>
<feature type="compositionally biased region" description="Polar residues" evidence="2">
    <location>
        <begin position="72"/>
        <end position="85"/>
    </location>
</feature>
<name>A0A7J7IUW3_BUGNE</name>
<dbReference type="SUPFAM" id="SSF48403">
    <property type="entry name" value="Ankyrin repeat"/>
    <property type="match status" value="1"/>
</dbReference>
<sequence length="457" mass="47963">MDDQNTDSDSHSVTSTLSASSASSKQKYGTGHAKDASTSSSKPLPTSTKRKPEDEGKVSSTPKRKKGESADSAGTGTVTPNSSSARKAAPLSERQQMAIALAMSAQESGGSSPVHNPSPSTNAPDTTPRSAMLRKVNRRNEKGESPLHLATIRGDVDGMKKLLKAGAGVNVPDYAGWTALHEACNHGFVNAAKLLLRKGANVNAQGLDNDTPLHDAAINGHPELVSLLLKYGANANQANSKGQSPLDVALNDDITKLLKGETIFRIDSDESDQSASSPEGMLSKEEEASTPTPLSNFSQSACKPIETESSLDNPSEDAKSTEVSSRKSASSAALQDPTALQSRPSSTGFSQGRESFASDHAVNKTIENKSSTGAAFNSSLVKDWDASRAAVIAGDECKDDYSSDSTITKQSANTVGAMMMETQLKLSPESSGKSARQSLNFKPMCLITCVCRQHNSG</sequence>
<dbReference type="InterPro" id="IPR002110">
    <property type="entry name" value="Ankyrin_rpt"/>
</dbReference>
<feature type="compositionally biased region" description="Low complexity" evidence="2">
    <location>
        <begin position="11"/>
        <end position="24"/>
    </location>
</feature>